<evidence type="ECO:0000313" key="2">
    <source>
        <dbReference type="EMBL" id="KAK8029682.1"/>
    </source>
</evidence>
<proteinExistence type="predicted"/>
<reference evidence="2 3" key="1">
    <citation type="submission" date="2023-01" db="EMBL/GenBank/DDBJ databases">
        <title>Analysis of 21 Apiospora genomes using comparative genomics revels a genus with tremendous synthesis potential of carbohydrate active enzymes and secondary metabolites.</title>
        <authorList>
            <person name="Sorensen T."/>
        </authorList>
    </citation>
    <scope>NUCLEOTIDE SEQUENCE [LARGE SCALE GENOMIC DNA]</scope>
    <source>
        <strain evidence="2 3">CBS 33761</strain>
    </source>
</reference>
<feature type="region of interest" description="Disordered" evidence="1">
    <location>
        <begin position="1"/>
        <end position="63"/>
    </location>
</feature>
<organism evidence="2 3">
    <name type="scientific">Apiospora rasikravindrae</name>
    <dbReference type="NCBI Taxonomy" id="990691"/>
    <lineage>
        <taxon>Eukaryota</taxon>
        <taxon>Fungi</taxon>
        <taxon>Dikarya</taxon>
        <taxon>Ascomycota</taxon>
        <taxon>Pezizomycotina</taxon>
        <taxon>Sordariomycetes</taxon>
        <taxon>Xylariomycetidae</taxon>
        <taxon>Amphisphaeriales</taxon>
        <taxon>Apiosporaceae</taxon>
        <taxon>Apiospora</taxon>
    </lineage>
</organism>
<protein>
    <submittedName>
        <fullName evidence="2">Uncharacterized protein</fullName>
    </submittedName>
</protein>
<sequence length="74" mass="8274">MKGQWPPERAYGVRPRRQTTPEAWHSQPKGPGPGTDERDESPWPSGLGTPDERPDPSGFGTERQMVVEMWCGVV</sequence>
<name>A0ABR1SF48_9PEZI</name>
<comment type="caution">
    <text evidence="2">The sequence shown here is derived from an EMBL/GenBank/DDBJ whole genome shotgun (WGS) entry which is preliminary data.</text>
</comment>
<dbReference type="Proteomes" id="UP001444661">
    <property type="component" value="Unassembled WGS sequence"/>
</dbReference>
<evidence type="ECO:0000256" key="1">
    <source>
        <dbReference type="SAM" id="MobiDB-lite"/>
    </source>
</evidence>
<gene>
    <name evidence="2" type="ORF">PG993_010973</name>
</gene>
<accession>A0ABR1SF48</accession>
<keyword evidence="3" id="KW-1185">Reference proteome</keyword>
<dbReference type="EMBL" id="JAQQWK010000010">
    <property type="protein sequence ID" value="KAK8029682.1"/>
    <property type="molecule type" value="Genomic_DNA"/>
</dbReference>
<evidence type="ECO:0000313" key="3">
    <source>
        <dbReference type="Proteomes" id="UP001444661"/>
    </source>
</evidence>